<evidence type="ECO:0000313" key="2">
    <source>
        <dbReference type="EMBL" id="KAK3749678.1"/>
    </source>
</evidence>
<comment type="caution">
    <text evidence="2">The sequence shown here is derived from an EMBL/GenBank/DDBJ whole genome shotgun (WGS) entry which is preliminary data.</text>
</comment>
<dbReference type="Proteomes" id="UP001283361">
    <property type="component" value="Unassembled WGS sequence"/>
</dbReference>
<proteinExistence type="predicted"/>
<sequence length="82" mass="9043">MKKKNDNDDKNFSQWQIDPQRDMNVQSLPGHDLPGKGCTMSMKYDLDGAIANHPHRGGSHGFMTCTDQSSGQAQGLAVVSFY</sequence>
<evidence type="ECO:0000313" key="3">
    <source>
        <dbReference type="Proteomes" id="UP001283361"/>
    </source>
</evidence>
<feature type="compositionally biased region" description="Basic and acidic residues" evidence="1">
    <location>
        <begin position="1"/>
        <end position="11"/>
    </location>
</feature>
<dbReference type="EMBL" id="JAWDGP010005930">
    <property type="protein sequence ID" value="KAK3749678.1"/>
    <property type="molecule type" value="Genomic_DNA"/>
</dbReference>
<keyword evidence="3" id="KW-1185">Reference proteome</keyword>
<reference evidence="2" key="1">
    <citation type="journal article" date="2023" name="G3 (Bethesda)">
        <title>A reference genome for the long-term kleptoplast-retaining sea slug Elysia crispata morphotype clarki.</title>
        <authorList>
            <person name="Eastman K.E."/>
            <person name="Pendleton A.L."/>
            <person name="Shaikh M.A."/>
            <person name="Suttiyut T."/>
            <person name="Ogas R."/>
            <person name="Tomko P."/>
            <person name="Gavelis G."/>
            <person name="Widhalm J.R."/>
            <person name="Wisecaver J.H."/>
        </authorList>
    </citation>
    <scope>NUCLEOTIDE SEQUENCE</scope>
    <source>
        <strain evidence="2">ECLA1</strain>
    </source>
</reference>
<accession>A0AAE1D169</accession>
<feature type="region of interest" description="Disordered" evidence="1">
    <location>
        <begin position="1"/>
        <end position="36"/>
    </location>
</feature>
<name>A0AAE1D169_9GAST</name>
<feature type="compositionally biased region" description="Polar residues" evidence="1">
    <location>
        <begin position="12"/>
        <end position="27"/>
    </location>
</feature>
<protein>
    <submittedName>
        <fullName evidence="2">Uncharacterized protein</fullName>
    </submittedName>
</protein>
<dbReference type="AlphaFoldDB" id="A0AAE1D169"/>
<gene>
    <name evidence="2" type="ORF">RRG08_013886</name>
</gene>
<evidence type="ECO:0000256" key="1">
    <source>
        <dbReference type="SAM" id="MobiDB-lite"/>
    </source>
</evidence>
<organism evidence="2 3">
    <name type="scientific">Elysia crispata</name>
    <name type="common">lettuce slug</name>
    <dbReference type="NCBI Taxonomy" id="231223"/>
    <lineage>
        <taxon>Eukaryota</taxon>
        <taxon>Metazoa</taxon>
        <taxon>Spiralia</taxon>
        <taxon>Lophotrochozoa</taxon>
        <taxon>Mollusca</taxon>
        <taxon>Gastropoda</taxon>
        <taxon>Heterobranchia</taxon>
        <taxon>Euthyneura</taxon>
        <taxon>Panpulmonata</taxon>
        <taxon>Sacoglossa</taxon>
        <taxon>Placobranchoidea</taxon>
        <taxon>Plakobranchidae</taxon>
        <taxon>Elysia</taxon>
    </lineage>
</organism>